<dbReference type="PANTHER" id="PTHR42852">
    <property type="entry name" value="THIOL:DISULFIDE INTERCHANGE PROTEIN DSBE"/>
    <property type="match status" value="1"/>
</dbReference>
<dbReference type="Pfam" id="PF08534">
    <property type="entry name" value="Redoxin"/>
    <property type="match status" value="1"/>
</dbReference>
<dbReference type="PANTHER" id="PTHR42852:SF17">
    <property type="entry name" value="THIOREDOXIN-LIKE PROTEIN HI_1115"/>
    <property type="match status" value="1"/>
</dbReference>
<evidence type="ECO:0000256" key="1">
    <source>
        <dbReference type="SAM" id="SignalP"/>
    </source>
</evidence>
<accession>A0A399SHD2</accession>
<dbReference type="AlphaFoldDB" id="A0A399SHD2"/>
<dbReference type="InterPro" id="IPR050553">
    <property type="entry name" value="Thioredoxin_ResA/DsbE_sf"/>
</dbReference>
<dbReference type="CDD" id="cd02966">
    <property type="entry name" value="TlpA_like_family"/>
    <property type="match status" value="1"/>
</dbReference>
<reference evidence="4" key="1">
    <citation type="submission" date="2018-08" db="EMBL/GenBank/DDBJ databases">
        <title>Mucilaginibacter sp. MYSH2.</title>
        <authorList>
            <person name="Seo T."/>
        </authorList>
    </citation>
    <scope>NUCLEOTIDE SEQUENCE [LARGE SCALE GENOMIC DNA]</scope>
    <source>
        <strain evidence="4">KIRAN</strain>
    </source>
</reference>
<name>A0A399SHD2_9BACT</name>
<feature type="domain" description="Thioredoxin" evidence="2">
    <location>
        <begin position="123"/>
        <end position="258"/>
    </location>
</feature>
<feature type="chain" id="PRO_5017300537" evidence="1">
    <location>
        <begin position="21"/>
        <end position="258"/>
    </location>
</feature>
<dbReference type="GO" id="GO:0016491">
    <property type="term" value="F:oxidoreductase activity"/>
    <property type="evidence" value="ECO:0007669"/>
    <property type="project" value="InterPro"/>
</dbReference>
<keyword evidence="4" id="KW-1185">Reference proteome</keyword>
<dbReference type="InterPro" id="IPR036249">
    <property type="entry name" value="Thioredoxin-like_sf"/>
</dbReference>
<keyword evidence="1" id="KW-0732">Signal</keyword>
<dbReference type="RefSeq" id="WP_119430872.1">
    <property type="nucleotide sequence ID" value="NZ_QWGE01000001.1"/>
</dbReference>
<gene>
    <name evidence="3" type="ORF">D1627_03905</name>
</gene>
<dbReference type="InterPro" id="IPR013740">
    <property type="entry name" value="Redoxin"/>
</dbReference>
<sequence>MKTKLTLIFTLLIVVLSACTQEPKYGTVVQTPEALLKDVMSFWNYKTQHIRLYEAFTPLDSSLQIIPEATFMQRLGTGDYLPVKRLNKENKVFYQLHRLGGSVDQGTRSILANWAREEYANYKLQGTKLPSFAFTDLDGNVYTNENTAGKTLVLKCWFIRCTACVAEMPELNKLKQKYKNRNDILFVSLATDKAPELEKFLQKRQFDYAVAPEQRTFMVQGLQVGSYPTHFVIDKAGEIRIKTTDYKAMAYVLAESAD</sequence>
<organism evidence="3 4">
    <name type="scientific">Pontibacter oryzae</name>
    <dbReference type="NCBI Taxonomy" id="2304593"/>
    <lineage>
        <taxon>Bacteria</taxon>
        <taxon>Pseudomonadati</taxon>
        <taxon>Bacteroidota</taxon>
        <taxon>Cytophagia</taxon>
        <taxon>Cytophagales</taxon>
        <taxon>Hymenobacteraceae</taxon>
        <taxon>Pontibacter</taxon>
    </lineage>
</organism>
<dbReference type="Proteomes" id="UP000266005">
    <property type="component" value="Unassembled WGS sequence"/>
</dbReference>
<comment type="caution">
    <text evidence="3">The sequence shown here is derived from an EMBL/GenBank/DDBJ whole genome shotgun (WGS) entry which is preliminary data.</text>
</comment>
<evidence type="ECO:0000259" key="2">
    <source>
        <dbReference type="PROSITE" id="PS51352"/>
    </source>
</evidence>
<proteinExistence type="predicted"/>
<evidence type="ECO:0000313" key="4">
    <source>
        <dbReference type="Proteomes" id="UP000266005"/>
    </source>
</evidence>
<dbReference type="PROSITE" id="PS51352">
    <property type="entry name" value="THIOREDOXIN_2"/>
    <property type="match status" value="1"/>
</dbReference>
<dbReference type="SUPFAM" id="SSF52833">
    <property type="entry name" value="Thioredoxin-like"/>
    <property type="match status" value="1"/>
</dbReference>
<dbReference type="PROSITE" id="PS51257">
    <property type="entry name" value="PROKAR_LIPOPROTEIN"/>
    <property type="match status" value="1"/>
</dbReference>
<dbReference type="InterPro" id="IPR013766">
    <property type="entry name" value="Thioredoxin_domain"/>
</dbReference>
<feature type="signal peptide" evidence="1">
    <location>
        <begin position="1"/>
        <end position="20"/>
    </location>
</feature>
<protein>
    <submittedName>
        <fullName evidence="3">TlpA family protein disulfide reductase</fullName>
    </submittedName>
</protein>
<dbReference type="Gene3D" id="3.40.30.10">
    <property type="entry name" value="Glutaredoxin"/>
    <property type="match status" value="1"/>
</dbReference>
<evidence type="ECO:0000313" key="3">
    <source>
        <dbReference type="EMBL" id="RIJ42990.1"/>
    </source>
</evidence>
<dbReference type="OrthoDB" id="9815205at2"/>
<dbReference type="EMBL" id="QWGE01000001">
    <property type="protein sequence ID" value="RIJ42990.1"/>
    <property type="molecule type" value="Genomic_DNA"/>
</dbReference>